<dbReference type="EMBL" id="MU277191">
    <property type="protein sequence ID" value="KAI0067010.1"/>
    <property type="molecule type" value="Genomic_DNA"/>
</dbReference>
<reference evidence="1" key="2">
    <citation type="journal article" date="2022" name="New Phytol.">
        <title>Evolutionary transition to the ectomycorrhizal habit in the genomes of a hyperdiverse lineage of mushroom-forming fungi.</title>
        <authorList>
            <person name="Looney B."/>
            <person name="Miyauchi S."/>
            <person name="Morin E."/>
            <person name="Drula E."/>
            <person name="Courty P.E."/>
            <person name="Kohler A."/>
            <person name="Kuo A."/>
            <person name="LaButti K."/>
            <person name="Pangilinan J."/>
            <person name="Lipzen A."/>
            <person name="Riley R."/>
            <person name="Andreopoulos W."/>
            <person name="He G."/>
            <person name="Johnson J."/>
            <person name="Nolan M."/>
            <person name="Tritt A."/>
            <person name="Barry K.W."/>
            <person name="Grigoriev I.V."/>
            <person name="Nagy L.G."/>
            <person name="Hibbett D."/>
            <person name="Henrissat B."/>
            <person name="Matheny P.B."/>
            <person name="Labbe J."/>
            <person name="Martin F.M."/>
        </authorList>
    </citation>
    <scope>NUCLEOTIDE SEQUENCE</scope>
    <source>
        <strain evidence="1">HHB10654</strain>
    </source>
</reference>
<dbReference type="Proteomes" id="UP000814140">
    <property type="component" value="Unassembled WGS sequence"/>
</dbReference>
<organism evidence="1 2">
    <name type="scientific">Artomyces pyxidatus</name>
    <dbReference type="NCBI Taxonomy" id="48021"/>
    <lineage>
        <taxon>Eukaryota</taxon>
        <taxon>Fungi</taxon>
        <taxon>Dikarya</taxon>
        <taxon>Basidiomycota</taxon>
        <taxon>Agaricomycotina</taxon>
        <taxon>Agaricomycetes</taxon>
        <taxon>Russulales</taxon>
        <taxon>Auriscalpiaceae</taxon>
        <taxon>Artomyces</taxon>
    </lineage>
</organism>
<protein>
    <submittedName>
        <fullName evidence="1">Uncharacterized protein</fullName>
    </submittedName>
</protein>
<keyword evidence="2" id="KW-1185">Reference proteome</keyword>
<accession>A0ACB8TF27</accession>
<evidence type="ECO:0000313" key="1">
    <source>
        <dbReference type="EMBL" id="KAI0067010.1"/>
    </source>
</evidence>
<proteinExistence type="predicted"/>
<comment type="caution">
    <text evidence="1">The sequence shown here is derived from an EMBL/GenBank/DDBJ whole genome shotgun (WGS) entry which is preliminary data.</text>
</comment>
<sequence>MLICLTAIVKETLDFRPLDPHVAPGGKVRGAPHQPPGLTSNWIRQQKCNIFNSPRKASTKKPAGLPNTIKTELASTESAISAFCVGSPPQSDISTTKTTETSRNILGKYNPLPTSPLCHEDIITDKQGNDFPSTQLPGFPTIFPPRPNTWRRV</sequence>
<name>A0ACB8TF27_9AGAM</name>
<reference evidence="1" key="1">
    <citation type="submission" date="2021-03" db="EMBL/GenBank/DDBJ databases">
        <authorList>
            <consortium name="DOE Joint Genome Institute"/>
            <person name="Ahrendt S."/>
            <person name="Looney B.P."/>
            <person name="Miyauchi S."/>
            <person name="Morin E."/>
            <person name="Drula E."/>
            <person name="Courty P.E."/>
            <person name="Chicoki N."/>
            <person name="Fauchery L."/>
            <person name="Kohler A."/>
            <person name="Kuo A."/>
            <person name="Labutti K."/>
            <person name="Pangilinan J."/>
            <person name="Lipzen A."/>
            <person name="Riley R."/>
            <person name="Andreopoulos W."/>
            <person name="He G."/>
            <person name="Johnson J."/>
            <person name="Barry K.W."/>
            <person name="Grigoriev I.V."/>
            <person name="Nagy L."/>
            <person name="Hibbett D."/>
            <person name="Henrissat B."/>
            <person name="Matheny P.B."/>
            <person name="Labbe J."/>
            <person name="Martin F."/>
        </authorList>
    </citation>
    <scope>NUCLEOTIDE SEQUENCE</scope>
    <source>
        <strain evidence="1">HHB10654</strain>
    </source>
</reference>
<gene>
    <name evidence="1" type="ORF">BV25DRAFT_1269423</name>
</gene>
<evidence type="ECO:0000313" key="2">
    <source>
        <dbReference type="Proteomes" id="UP000814140"/>
    </source>
</evidence>